<name>E4YY83_OIKDI</name>
<dbReference type="GO" id="GO:0004364">
    <property type="term" value="F:glutathione transferase activity"/>
    <property type="evidence" value="ECO:0007669"/>
    <property type="project" value="TreeGrafter"/>
</dbReference>
<dbReference type="FunFam" id="3.40.30.10:FF:000034">
    <property type="entry name" value="glutathione S-transferase 1"/>
    <property type="match status" value="1"/>
</dbReference>
<dbReference type="PROSITE" id="PS50404">
    <property type="entry name" value="GST_NTER"/>
    <property type="match status" value="1"/>
</dbReference>
<evidence type="ECO:0000313" key="2">
    <source>
        <dbReference type="EMBL" id="CBY40411.1"/>
    </source>
</evidence>
<dbReference type="InterPro" id="IPR036249">
    <property type="entry name" value="Thioredoxin-like_sf"/>
</dbReference>
<dbReference type="Gene3D" id="3.40.30.10">
    <property type="entry name" value="Glutaredoxin"/>
    <property type="match status" value="1"/>
</dbReference>
<dbReference type="Proteomes" id="UP000011014">
    <property type="component" value="Unassembled WGS sequence"/>
</dbReference>
<dbReference type="Pfam" id="PF02798">
    <property type="entry name" value="GST_N"/>
    <property type="match status" value="1"/>
</dbReference>
<dbReference type="SFLD" id="SFLDG00358">
    <property type="entry name" value="Main_(cytGST)"/>
    <property type="match status" value="1"/>
</dbReference>
<sequence>MPCLINPTFLDDFENVKAWFGRVAALPEFAEVHKQFQHFAAEMMAAKAEEEKNKPQIMKLYGFIASPPSRAVEITCKLAKVEYEFISLNLMKGEHMDKEFQALNPRHCVPTVVDGDLVLWESRAIMQYIANQYAENSSLYPVEAKTRA</sequence>
<evidence type="ECO:0000259" key="1">
    <source>
        <dbReference type="PROSITE" id="PS50404"/>
    </source>
</evidence>
<dbReference type="PANTHER" id="PTHR43969:SF9">
    <property type="entry name" value="GLUTATHIONE S TRANSFERASE D10, ISOFORM A-RELATED"/>
    <property type="match status" value="1"/>
</dbReference>
<dbReference type="PANTHER" id="PTHR43969">
    <property type="entry name" value="GLUTATHIONE S TRANSFERASE D10, ISOFORM A-RELATED"/>
    <property type="match status" value="1"/>
</dbReference>
<gene>
    <name evidence="2" type="ORF">GSOID_T00022419001</name>
</gene>
<dbReference type="SFLD" id="SFLDS00019">
    <property type="entry name" value="Glutathione_Transferase_(cytos"/>
    <property type="match status" value="1"/>
</dbReference>
<dbReference type="EMBL" id="FN655917">
    <property type="protein sequence ID" value="CBY40411.1"/>
    <property type="molecule type" value="Genomic_DNA"/>
</dbReference>
<accession>E4YY83</accession>
<organism evidence="2">
    <name type="scientific">Oikopleura dioica</name>
    <name type="common">Tunicate</name>
    <dbReference type="NCBI Taxonomy" id="34765"/>
    <lineage>
        <taxon>Eukaryota</taxon>
        <taxon>Metazoa</taxon>
        <taxon>Chordata</taxon>
        <taxon>Tunicata</taxon>
        <taxon>Appendicularia</taxon>
        <taxon>Copelata</taxon>
        <taxon>Oikopleuridae</taxon>
        <taxon>Oikopleura</taxon>
    </lineage>
</organism>
<reference evidence="2" key="1">
    <citation type="journal article" date="2010" name="Science">
        <title>Plasticity of animal genome architecture unmasked by rapid evolution of a pelagic tunicate.</title>
        <authorList>
            <person name="Denoeud F."/>
            <person name="Henriet S."/>
            <person name="Mungpakdee S."/>
            <person name="Aury J.M."/>
            <person name="Da Silva C."/>
            <person name="Brinkmann H."/>
            <person name="Mikhaleva J."/>
            <person name="Olsen L.C."/>
            <person name="Jubin C."/>
            <person name="Canestro C."/>
            <person name="Bouquet J.M."/>
            <person name="Danks G."/>
            <person name="Poulain J."/>
            <person name="Campsteijn C."/>
            <person name="Adamski M."/>
            <person name="Cross I."/>
            <person name="Yadetie F."/>
            <person name="Muffato M."/>
            <person name="Louis A."/>
            <person name="Butcher S."/>
            <person name="Tsagkogeorga G."/>
            <person name="Konrad A."/>
            <person name="Singh S."/>
            <person name="Jensen M.F."/>
            <person name="Cong E.H."/>
            <person name="Eikeseth-Otteraa H."/>
            <person name="Noel B."/>
            <person name="Anthouard V."/>
            <person name="Porcel B.M."/>
            <person name="Kachouri-Lafond R."/>
            <person name="Nishino A."/>
            <person name="Ugolini M."/>
            <person name="Chourrout P."/>
            <person name="Nishida H."/>
            <person name="Aasland R."/>
            <person name="Huzurbazar S."/>
            <person name="Westhof E."/>
            <person name="Delsuc F."/>
            <person name="Lehrach H."/>
            <person name="Reinhardt R."/>
            <person name="Weissenbach J."/>
            <person name="Roy S.W."/>
            <person name="Artiguenave F."/>
            <person name="Postlethwait J.H."/>
            <person name="Manak J.R."/>
            <person name="Thompson E.M."/>
            <person name="Jaillon O."/>
            <person name="Du Pasquier L."/>
            <person name="Boudinot P."/>
            <person name="Liberles D.A."/>
            <person name="Volff J.N."/>
            <person name="Philippe H."/>
            <person name="Lenhard B."/>
            <person name="Roest Crollius H."/>
            <person name="Wincker P."/>
            <person name="Chourrout D."/>
        </authorList>
    </citation>
    <scope>NUCLEOTIDE SEQUENCE [LARGE SCALE GENOMIC DNA]</scope>
</reference>
<dbReference type="AlphaFoldDB" id="E4YY83"/>
<dbReference type="SUPFAM" id="SSF47616">
    <property type="entry name" value="GST C-terminal domain-like"/>
    <property type="match status" value="1"/>
</dbReference>
<protein>
    <recommendedName>
        <fullName evidence="1">GST N-terminal domain-containing protein</fullName>
    </recommendedName>
</protein>
<dbReference type="InterPro" id="IPR040079">
    <property type="entry name" value="Glutathione_S-Trfase"/>
</dbReference>
<proteinExistence type="predicted"/>
<dbReference type="InterPro" id="IPR004045">
    <property type="entry name" value="Glutathione_S-Trfase_N"/>
</dbReference>
<feature type="domain" description="GST N-terminal" evidence="1">
    <location>
        <begin position="56"/>
        <end position="137"/>
    </location>
</feature>
<dbReference type="GO" id="GO:0006749">
    <property type="term" value="P:glutathione metabolic process"/>
    <property type="evidence" value="ECO:0007669"/>
    <property type="project" value="TreeGrafter"/>
</dbReference>
<dbReference type="InterPro" id="IPR036282">
    <property type="entry name" value="Glutathione-S-Trfase_C_sf"/>
</dbReference>
<dbReference type="SUPFAM" id="SSF52833">
    <property type="entry name" value="Thioredoxin-like"/>
    <property type="match status" value="1"/>
</dbReference>